<dbReference type="EMBL" id="CM055107">
    <property type="protein sequence ID" value="KAJ7526762.1"/>
    <property type="molecule type" value="Genomic_DNA"/>
</dbReference>
<name>A0ACC2BAL9_DIPCM</name>
<evidence type="ECO:0000313" key="2">
    <source>
        <dbReference type="Proteomes" id="UP001162992"/>
    </source>
</evidence>
<comment type="caution">
    <text evidence="1">The sequence shown here is derived from an EMBL/GenBank/DDBJ whole genome shotgun (WGS) entry which is preliminary data.</text>
</comment>
<reference evidence="2" key="1">
    <citation type="journal article" date="2024" name="Proc. Natl. Acad. Sci. U.S.A.">
        <title>Extraordinary preservation of gene collinearity over three hundred million years revealed in homosporous lycophytes.</title>
        <authorList>
            <person name="Li C."/>
            <person name="Wickell D."/>
            <person name="Kuo L.Y."/>
            <person name="Chen X."/>
            <person name="Nie B."/>
            <person name="Liao X."/>
            <person name="Peng D."/>
            <person name="Ji J."/>
            <person name="Jenkins J."/>
            <person name="Williams M."/>
            <person name="Shu S."/>
            <person name="Plott C."/>
            <person name="Barry K."/>
            <person name="Rajasekar S."/>
            <person name="Grimwood J."/>
            <person name="Han X."/>
            <person name="Sun S."/>
            <person name="Hou Z."/>
            <person name="He W."/>
            <person name="Dai G."/>
            <person name="Sun C."/>
            <person name="Schmutz J."/>
            <person name="Leebens-Mack J.H."/>
            <person name="Li F.W."/>
            <person name="Wang L."/>
        </authorList>
    </citation>
    <scope>NUCLEOTIDE SEQUENCE [LARGE SCALE GENOMIC DNA]</scope>
    <source>
        <strain evidence="2">cv. PW_Plant_1</strain>
    </source>
</reference>
<organism evidence="1 2">
    <name type="scientific">Diphasiastrum complanatum</name>
    <name type="common">Issler's clubmoss</name>
    <name type="synonym">Lycopodium complanatum</name>
    <dbReference type="NCBI Taxonomy" id="34168"/>
    <lineage>
        <taxon>Eukaryota</taxon>
        <taxon>Viridiplantae</taxon>
        <taxon>Streptophyta</taxon>
        <taxon>Embryophyta</taxon>
        <taxon>Tracheophyta</taxon>
        <taxon>Lycopodiopsida</taxon>
        <taxon>Lycopodiales</taxon>
        <taxon>Lycopodiaceae</taxon>
        <taxon>Lycopodioideae</taxon>
        <taxon>Diphasiastrum</taxon>
    </lineage>
</organism>
<sequence>MADLCRQKIALASVSLLGWMVVHYGTLMLHTIVYTSAKIALCTCNRAESPLALYIHERQNPVPIYEDSLKMITFDMGQKMKPCHVSTWQGFQLVLLATTSYSSMWRSFVQLRQNN</sequence>
<proteinExistence type="predicted"/>
<gene>
    <name evidence="1" type="ORF">O6H91_16G022100</name>
</gene>
<protein>
    <submittedName>
        <fullName evidence="1">Uncharacterized protein</fullName>
    </submittedName>
</protein>
<keyword evidence="2" id="KW-1185">Reference proteome</keyword>
<evidence type="ECO:0000313" key="1">
    <source>
        <dbReference type="EMBL" id="KAJ7526762.1"/>
    </source>
</evidence>
<accession>A0ACC2BAL9</accession>
<dbReference type="Proteomes" id="UP001162992">
    <property type="component" value="Chromosome 16"/>
</dbReference>